<evidence type="ECO:0000313" key="6">
    <source>
        <dbReference type="EMBL" id="MCP2333588.1"/>
    </source>
</evidence>
<dbReference type="NCBIfam" id="NF004490">
    <property type="entry name" value="PRK05820.1"/>
    <property type="match status" value="1"/>
</dbReference>
<dbReference type="SUPFAM" id="SSF47648">
    <property type="entry name" value="Nucleoside phosphorylase/phosphoribosyltransferase N-terminal domain"/>
    <property type="match status" value="1"/>
</dbReference>
<evidence type="ECO:0000256" key="1">
    <source>
        <dbReference type="ARBA" id="ARBA00006915"/>
    </source>
</evidence>
<dbReference type="PROSITE" id="PS00647">
    <property type="entry name" value="THYMID_PHOSPHORYLASE"/>
    <property type="match status" value="1"/>
</dbReference>
<proteinExistence type="inferred from homology"/>
<gene>
    <name evidence="6" type="ORF">G443_003858</name>
</gene>
<comment type="caution">
    <text evidence="6">The sequence shown here is derived from an EMBL/GenBank/DDBJ whole genome shotgun (WGS) entry which is preliminary data.</text>
</comment>
<dbReference type="InterPro" id="IPR018090">
    <property type="entry name" value="Pyrmidine_PPas_bac/euk"/>
</dbReference>
<dbReference type="Proteomes" id="UP000791080">
    <property type="component" value="Unassembled WGS sequence"/>
</dbReference>
<sequence length="432" mass="44518">MTSALSAVDVIRVKRDGGELTDEQIDWVVDAYNAGAVAEEQMAALAMAILLNGMTARETGRWTRAIVRSGERLDLTEVDRPTVDKHSTGGVGDKITLPLAPLVATCGAAVPQLSGRGLGHTGGTLDKLESIPGWRARLTTAEIVAQLNSVGAVVCAPTEGLAPADRKLYALRDVTGTVESIPLIAGSIMGKKVAEGADGLVLDVKVGSGAFMKNEDRARELAATLVSIGESHGMAVSALLTDMSTPLGATVGNALEVAEAVDVLRGGGPADVVELTVALATEMLRLAGIDPTGATDPAAVLSSGAAYETWCRMIRAQGGDPEAPLPTAAHTRTVTAAEDGVLTAVDAYQVGMAAWRLGAGRARKEDAVRFGAGVRLLARPGDRVRRGDPLFELSTDTPEAFPGAVAELASAVRTGETAVEAHPLVLDVVRGG</sequence>
<keyword evidence="3" id="KW-0328">Glycosyltransferase</keyword>
<keyword evidence="7" id="KW-1185">Reference proteome</keyword>
<dbReference type="PIRSF" id="PIRSF000478">
    <property type="entry name" value="TP_PyNP"/>
    <property type="match status" value="1"/>
</dbReference>
<dbReference type="InterPro" id="IPR035902">
    <property type="entry name" value="Nuc_phospho_transferase"/>
</dbReference>
<dbReference type="EMBL" id="AUBJ02000001">
    <property type="protein sequence ID" value="MCP2333588.1"/>
    <property type="molecule type" value="Genomic_DNA"/>
</dbReference>
<comment type="subunit">
    <text evidence="2">Homodimer.</text>
</comment>
<dbReference type="InterPro" id="IPR036566">
    <property type="entry name" value="PYNP-like_C_sf"/>
</dbReference>
<dbReference type="InterPro" id="IPR000053">
    <property type="entry name" value="Thymidine/pyrmidine_PPase"/>
</dbReference>
<dbReference type="Pfam" id="PF02885">
    <property type="entry name" value="Glycos_trans_3N"/>
    <property type="match status" value="1"/>
</dbReference>
<dbReference type="NCBIfam" id="TIGR02644">
    <property type="entry name" value="Y_phosphoryl"/>
    <property type="match status" value="1"/>
</dbReference>
<dbReference type="Pfam" id="PF00591">
    <property type="entry name" value="Glycos_transf_3"/>
    <property type="match status" value="1"/>
</dbReference>
<reference evidence="6 7" key="2">
    <citation type="submission" date="2022-06" db="EMBL/GenBank/DDBJ databases">
        <title>Genomic Encyclopedia of Type Strains, Phase I: the one thousand microbial genomes (KMG-I) project.</title>
        <authorList>
            <person name="Kyrpides N."/>
        </authorList>
    </citation>
    <scope>NUCLEOTIDE SEQUENCE [LARGE SCALE GENOMIC DNA]</scope>
    <source>
        <strain evidence="6 7">DSM 43889</strain>
    </source>
</reference>
<dbReference type="Gene3D" id="3.90.1170.30">
    <property type="entry name" value="Pyrimidine nucleoside phosphorylase-like, C-terminal domain"/>
    <property type="match status" value="1"/>
</dbReference>
<name>A0ABT1JM46_ACTCY</name>
<dbReference type="PANTHER" id="PTHR10515:SF0">
    <property type="entry name" value="THYMIDINE PHOSPHORYLASE"/>
    <property type="match status" value="1"/>
</dbReference>
<evidence type="ECO:0000256" key="3">
    <source>
        <dbReference type="ARBA" id="ARBA00022676"/>
    </source>
</evidence>
<dbReference type="InterPro" id="IPR036320">
    <property type="entry name" value="Glycosyl_Trfase_fam3_N_dom_sf"/>
</dbReference>
<dbReference type="Gene3D" id="3.40.1030.10">
    <property type="entry name" value="Nucleoside phosphorylase/phosphoribosyltransferase catalytic domain"/>
    <property type="match status" value="1"/>
</dbReference>
<dbReference type="Gene3D" id="1.20.970.10">
    <property type="entry name" value="Transferase, Pyrimidine Nucleoside Phosphorylase, Chain C"/>
    <property type="match status" value="1"/>
</dbReference>
<accession>A0ABT1JM46</accession>
<dbReference type="SUPFAM" id="SSF52418">
    <property type="entry name" value="Nucleoside phosphorylase/phosphoribosyltransferase catalytic domain"/>
    <property type="match status" value="1"/>
</dbReference>
<dbReference type="InterPro" id="IPR017872">
    <property type="entry name" value="Pyrmidine_PPase_CS"/>
</dbReference>
<keyword evidence="4" id="KW-0808">Transferase</keyword>
<dbReference type="SMART" id="SM00941">
    <property type="entry name" value="PYNP_C"/>
    <property type="match status" value="1"/>
</dbReference>
<comment type="similarity">
    <text evidence="1">Belongs to the thymidine/pyrimidine-nucleoside phosphorylase family.</text>
</comment>
<evidence type="ECO:0000313" key="7">
    <source>
        <dbReference type="Proteomes" id="UP000791080"/>
    </source>
</evidence>
<dbReference type="RefSeq" id="WP_026419400.1">
    <property type="nucleotide sequence ID" value="NZ_AUBJ02000001.1"/>
</dbReference>
<dbReference type="Pfam" id="PF07831">
    <property type="entry name" value="PYNP_C"/>
    <property type="match status" value="1"/>
</dbReference>
<dbReference type="PANTHER" id="PTHR10515">
    <property type="entry name" value="THYMIDINE PHOSPHORYLASE"/>
    <property type="match status" value="1"/>
</dbReference>
<dbReference type="InterPro" id="IPR017459">
    <property type="entry name" value="Glycosyl_Trfase_fam3_N_dom"/>
</dbReference>
<reference evidence="6 7" key="1">
    <citation type="submission" date="2013-07" db="EMBL/GenBank/DDBJ databases">
        <authorList>
            <consortium name="DOE Joint Genome Institute"/>
            <person name="Reeve W."/>
            <person name="Huntemann M."/>
            <person name="Han J."/>
            <person name="Chen A."/>
            <person name="Kyrpides N."/>
            <person name="Mavromatis K."/>
            <person name="Markowitz V."/>
            <person name="Palaniappan K."/>
            <person name="Ivanova N."/>
            <person name="Schaumberg A."/>
            <person name="Pati A."/>
            <person name="Liolios K."/>
            <person name="Nordberg H.P."/>
            <person name="Cantor M.N."/>
            <person name="Hua S.X."/>
            <person name="Woyke T."/>
        </authorList>
    </citation>
    <scope>NUCLEOTIDE SEQUENCE [LARGE SCALE GENOMIC DNA]</scope>
    <source>
        <strain evidence="6 7">DSM 43889</strain>
    </source>
</reference>
<dbReference type="SUPFAM" id="SSF54680">
    <property type="entry name" value="Pyrimidine nucleoside phosphorylase C-terminal domain"/>
    <property type="match status" value="1"/>
</dbReference>
<dbReference type="InterPro" id="IPR000312">
    <property type="entry name" value="Glycosyl_Trfase_fam3"/>
</dbReference>
<evidence type="ECO:0000256" key="2">
    <source>
        <dbReference type="ARBA" id="ARBA00011738"/>
    </source>
</evidence>
<dbReference type="InterPro" id="IPR013102">
    <property type="entry name" value="PYNP_C"/>
</dbReference>
<protein>
    <submittedName>
        <fullName evidence="6">Thymidine phosphorylase</fullName>
    </submittedName>
</protein>
<evidence type="ECO:0000259" key="5">
    <source>
        <dbReference type="SMART" id="SM00941"/>
    </source>
</evidence>
<evidence type="ECO:0000256" key="4">
    <source>
        <dbReference type="ARBA" id="ARBA00022679"/>
    </source>
</evidence>
<feature type="domain" description="Pyrimidine nucleoside phosphorylase C-terminal" evidence="5">
    <location>
        <begin position="341"/>
        <end position="415"/>
    </location>
</feature>
<organism evidence="6 7">
    <name type="scientific">Actinoalloteichus caeruleus DSM 43889</name>
    <dbReference type="NCBI Taxonomy" id="1120930"/>
    <lineage>
        <taxon>Bacteria</taxon>
        <taxon>Bacillati</taxon>
        <taxon>Actinomycetota</taxon>
        <taxon>Actinomycetes</taxon>
        <taxon>Pseudonocardiales</taxon>
        <taxon>Pseudonocardiaceae</taxon>
        <taxon>Actinoalloteichus</taxon>
        <taxon>Actinoalloteichus cyanogriseus</taxon>
    </lineage>
</organism>